<feature type="region of interest" description="Disordered" evidence="1">
    <location>
        <begin position="273"/>
        <end position="297"/>
    </location>
</feature>
<keyword evidence="2" id="KW-0472">Membrane</keyword>
<gene>
    <name evidence="3" type="ORF">GQ43DRAFT_367939</name>
</gene>
<evidence type="ECO:0000256" key="1">
    <source>
        <dbReference type="SAM" id="MobiDB-lite"/>
    </source>
</evidence>
<feature type="compositionally biased region" description="Low complexity" evidence="1">
    <location>
        <begin position="273"/>
        <end position="294"/>
    </location>
</feature>
<proteinExistence type="predicted"/>
<keyword evidence="2" id="KW-0812">Transmembrane</keyword>
<dbReference type="InterPro" id="IPR021109">
    <property type="entry name" value="Peptidase_aspartic_dom_sf"/>
</dbReference>
<evidence type="ECO:0000313" key="4">
    <source>
        <dbReference type="Proteomes" id="UP000799536"/>
    </source>
</evidence>
<dbReference type="SUPFAM" id="SSF50630">
    <property type="entry name" value="Acid proteases"/>
    <property type="match status" value="1"/>
</dbReference>
<protein>
    <recommendedName>
        <fullName evidence="5">Peptidase A1 domain-containing protein</fullName>
    </recommendedName>
</protein>
<reference evidence="3" key="1">
    <citation type="journal article" date="2020" name="Stud. Mycol.">
        <title>101 Dothideomycetes genomes: a test case for predicting lifestyles and emergence of pathogens.</title>
        <authorList>
            <person name="Haridas S."/>
            <person name="Albert R."/>
            <person name="Binder M."/>
            <person name="Bloem J."/>
            <person name="Labutti K."/>
            <person name="Salamov A."/>
            <person name="Andreopoulos B."/>
            <person name="Baker S."/>
            <person name="Barry K."/>
            <person name="Bills G."/>
            <person name="Bluhm B."/>
            <person name="Cannon C."/>
            <person name="Castanera R."/>
            <person name="Culley D."/>
            <person name="Daum C."/>
            <person name="Ezra D."/>
            <person name="Gonzalez J."/>
            <person name="Henrissat B."/>
            <person name="Kuo A."/>
            <person name="Liang C."/>
            <person name="Lipzen A."/>
            <person name="Lutzoni F."/>
            <person name="Magnuson J."/>
            <person name="Mondo S."/>
            <person name="Nolan M."/>
            <person name="Ohm R."/>
            <person name="Pangilinan J."/>
            <person name="Park H.-J."/>
            <person name="Ramirez L."/>
            <person name="Alfaro M."/>
            <person name="Sun H."/>
            <person name="Tritt A."/>
            <person name="Yoshinaga Y."/>
            <person name="Zwiers L.-H."/>
            <person name="Turgeon B."/>
            <person name="Goodwin S."/>
            <person name="Spatafora J."/>
            <person name="Crous P."/>
            <person name="Grigoriev I."/>
        </authorList>
    </citation>
    <scope>NUCLEOTIDE SEQUENCE</scope>
    <source>
        <strain evidence="3">ATCC 74209</strain>
    </source>
</reference>
<dbReference type="OrthoDB" id="5361565at2759"/>
<dbReference type="Gene3D" id="2.40.70.10">
    <property type="entry name" value="Acid Proteases"/>
    <property type="match status" value="1"/>
</dbReference>
<comment type="caution">
    <text evidence="3">The sequence shown here is derived from an EMBL/GenBank/DDBJ whole genome shotgun (WGS) entry which is preliminary data.</text>
</comment>
<name>A0A9P4JP48_9PLEO</name>
<keyword evidence="4" id="KW-1185">Reference proteome</keyword>
<organism evidence="3 4">
    <name type="scientific">Delitschia confertaspora ATCC 74209</name>
    <dbReference type="NCBI Taxonomy" id="1513339"/>
    <lineage>
        <taxon>Eukaryota</taxon>
        <taxon>Fungi</taxon>
        <taxon>Dikarya</taxon>
        <taxon>Ascomycota</taxon>
        <taxon>Pezizomycotina</taxon>
        <taxon>Dothideomycetes</taxon>
        <taxon>Pleosporomycetidae</taxon>
        <taxon>Pleosporales</taxon>
        <taxon>Delitschiaceae</taxon>
        <taxon>Delitschia</taxon>
    </lineage>
</organism>
<sequence>YFSQAELGLGHNSSFLSTLRSAGRISARAFSFFWGWVGSPNKKPGSLVLGGVDQSIGGKSENFTTPLSYGKSPCATGMLVTINDISLNWPNGTDSSIFMGSQSSVIQACIVPNFAGLMTLPYEYWVKFVDLAGGKPATGIGTPTNGRTIGINFYTMLFRPEDVFYGDLIISIQNGIRIRIPNTELVVPEMTIAKDGQVEANTLLRNIVINSIQNVNEDDLPQLDRLLFTSAYLMVNHDANTFTLWQADAGAGSPELKAVGEHGEVIEEFCANTTSPTSNETSSRSETSPSSALSPEKRDMSGAVIGGIIAAAVGGVAVLSCITFFFLRRRRSNRALVFEGENISMWEKPPTPPYHSRPNLFSPSELPPYTERKVAQMEPQELDSRILER</sequence>
<dbReference type="Proteomes" id="UP000799536">
    <property type="component" value="Unassembled WGS sequence"/>
</dbReference>
<feature type="non-terminal residue" evidence="3">
    <location>
        <position position="1"/>
    </location>
</feature>
<dbReference type="AlphaFoldDB" id="A0A9P4JP48"/>
<feature type="transmembrane region" description="Helical" evidence="2">
    <location>
        <begin position="303"/>
        <end position="327"/>
    </location>
</feature>
<evidence type="ECO:0000313" key="3">
    <source>
        <dbReference type="EMBL" id="KAF2202996.1"/>
    </source>
</evidence>
<keyword evidence="2" id="KW-1133">Transmembrane helix</keyword>
<evidence type="ECO:0000256" key="2">
    <source>
        <dbReference type="SAM" id="Phobius"/>
    </source>
</evidence>
<evidence type="ECO:0008006" key="5">
    <source>
        <dbReference type="Google" id="ProtNLM"/>
    </source>
</evidence>
<accession>A0A9P4JP48</accession>
<dbReference type="CDD" id="cd12087">
    <property type="entry name" value="TM_EGFR-like"/>
    <property type="match status" value="1"/>
</dbReference>
<feature type="region of interest" description="Disordered" evidence="1">
    <location>
        <begin position="346"/>
        <end position="389"/>
    </location>
</feature>
<dbReference type="EMBL" id="ML993917">
    <property type="protein sequence ID" value="KAF2202996.1"/>
    <property type="molecule type" value="Genomic_DNA"/>
</dbReference>